<feature type="chain" id="PRO_5031310374" evidence="2">
    <location>
        <begin position="30"/>
        <end position="457"/>
    </location>
</feature>
<sequence length="457" mass="51222">MNMPMSMKIRTSSTTFLLHTILILQQCHLIRSFAAPAYVNVVKSTTTRTLASTYVQDQMRSNHNHNNRHLSTNHLVSLFMSSYDDDEDEDDEVSEEMSEEERERIRKFREQMLSGESSMGFSNLFSGDDDDDEDEEEEEDDETEEDDEIEIEVKMSTNKVQDEGGIDELIRLASSKGEAEAKENEWAIPLEAPSGNEGSILDGGVVLVANPAFFCTDFVDSKNKQVSPSLLAKFGLTIPPPAELGADRRADLLPVIILIDANKLMGSVGVLMNRRTGYLIGDLEQQRPPMPGPDADDSVIASQSAGTDDYLPKLGAFMIQPLWFGGTSSSSNQDRNNASGGIDMLHMCDMVKGSRQLTEDGLFWGGEPAQAQDVMSDAKKTGFDFKFFVQSTRWLPTQLEKEVRDRTWFVASVSKEVLFKSRDRLGTRRGKPLWTEIMELMGGEYRDVRDQLYEGED</sequence>
<feature type="region of interest" description="Disordered" evidence="1">
    <location>
        <begin position="118"/>
        <end position="148"/>
    </location>
</feature>
<evidence type="ECO:0000256" key="1">
    <source>
        <dbReference type="SAM" id="MobiDB-lite"/>
    </source>
</evidence>
<organism evidence="3">
    <name type="scientific">Leptocylindrus danicus</name>
    <dbReference type="NCBI Taxonomy" id="163516"/>
    <lineage>
        <taxon>Eukaryota</taxon>
        <taxon>Sar</taxon>
        <taxon>Stramenopiles</taxon>
        <taxon>Ochrophyta</taxon>
        <taxon>Bacillariophyta</taxon>
        <taxon>Coscinodiscophyceae</taxon>
        <taxon>Chaetocerotophycidae</taxon>
        <taxon>Leptocylindrales</taxon>
        <taxon>Leptocylindraceae</taxon>
        <taxon>Leptocylindrus</taxon>
    </lineage>
</organism>
<accession>A0A7S2LPI6</accession>
<dbReference type="EMBL" id="HBGY01031803">
    <property type="protein sequence ID" value="CAD9610680.1"/>
    <property type="molecule type" value="Transcribed_RNA"/>
</dbReference>
<dbReference type="AlphaFoldDB" id="A0A7S2LPI6"/>
<feature type="compositionally biased region" description="Acidic residues" evidence="1">
    <location>
        <begin position="127"/>
        <end position="148"/>
    </location>
</feature>
<protein>
    <submittedName>
        <fullName evidence="3">Uncharacterized protein</fullName>
    </submittedName>
</protein>
<dbReference type="SUPFAM" id="SSF143456">
    <property type="entry name" value="VC0467-like"/>
    <property type="match status" value="1"/>
</dbReference>
<dbReference type="PANTHER" id="PTHR31984">
    <property type="entry name" value="TRANSPORTER, PUTATIVE (DUF179)-RELATED"/>
    <property type="match status" value="1"/>
</dbReference>
<feature type="signal peptide" evidence="2">
    <location>
        <begin position="1"/>
        <end position="29"/>
    </location>
</feature>
<name>A0A7S2LPI6_9STRA</name>
<dbReference type="Gene3D" id="3.40.1740.10">
    <property type="entry name" value="VC0467-like"/>
    <property type="match status" value="1"/>
</dbReference>
<evidence type="ECO:0000256" key="2">
    <source>
        <dbReference type="SAM" id="SignalP"/>
    </source>
</evidence>
<dbReference type="Pfam" id="PF02622">
    <property type="entry name" value="DUF179"/>
    <property type="match status" value="1"/>
</dbReference>
<gene>
    <name evidence="3" type="ORF">LDAN0321_LOCUS19850</name>
</gene>
<keyword evidence="2" id="KW-0732">Signal</keyword>
<reference evidence="3" key="1">
    <citation type="submission" date="2021-01" db="EMBL/GenBank/DDBJ databases">
        <authorList>
            <person name="Corre E."/>
            <person name="Pelletier E."/>
            <person name="Niang G."/>
            <person name="Scheremetjew M."/>
            <person name="Finn R."/>
            <person name="Kale V."/>
            <person name="Holt S."/>
            <person name="Cochrane G."/>
            <person name="Meng A."/>
            <person name="Brown T."/>
            <person name="Cohen L."/>
        </authorList>
    </citation>
    <scope>NUCLEOTIDE SEQUENCE</scope>
    <source>
        <strain evidence="3">B650</strain>
    </source>
</reference>
<proteinExistence type="predicted"/>
<feature type="compositionally biased region" description="Acidic residues" evidence="1">
    <location>
        <begin position="84"/>
        <end position="100"/>
    </location>
</feature>
<feature type="region of interest" description="Disordered" evidence="1">
    <location>
        <begin position="84"/>
        <end position="104"/>
    </location>
</feature>
<dbReference type="InterPro" id="IPR003774">
    <property type="entry name" value="AlgH-like"/>
</dbReference>
<dbReference type="PANTHER" id="PTHR31984:SF17">
    <property type="entry name" value="TRANSCRIPTIONAL REGULATOR"/>
    <property type="match status" value="1"/>
</dbReference>
<evidence type="ECO:0000313" key="3">
    <source>
        <dbReference type="EMBL" id="CAD9610680.1"/>
    </source>
</evidence>